<evidence type="ECO:0000313" key="14">
    <source>
        <dbReference type="Proteomes" id="UP000823882"/>
    </source>
</evidence>
<protein>
    <recommendedName>
        <fullName evidence="3 11">Chorismate synthase</fullName>
        <shortName evidence="11">CS</shortName>
        <ecNumber evidence="3 11">4.2.3.5</ecNumber>
    </recommendedName>
    <alternativeName>
        <fullName evidence="11">5-enolpyruvylshikimate-3-phosphate phospholyase</fullName>
    </alternativeName>
</protein>
<evidence type="ECO:0000256" key="8">
    <source>
        <dbReference type="ARBA" id="ARBA00022857"/>
    </source>
</evidence>
<keyword evidence="8 11" id="KW-0521">NADP</keyword>
<dbReference type="EC" id="4.2.3.5" evidence="3 11"/>
<dbReference type="NCBIfam" id="TIGR00033">
    <property type="entry name" value="aroC"/>
    <property type="match status" value="1"/>
</dbReference>
<comment type="catalytic activity">
    <reaction evidence="11 12">
        <text>5-O-(1-carboxyvinyl)-3-phosphoshikimate = chorismate + phosphate</text>
        <dbReference type="Rhea" id="RHEA:21020"/>
        <dbReference type="ChEBI" id="CHEBI:29748"/>
        <dbReference type="ChEBI" id="CHEBI:43474"/>
        <dbReference type="ChEBI" id="CHEBI:57701"/>
        <dbReference type="EC" id="4.2.3.5"/>
    </reaction>
</comment>
<keyword evidence="6 11" id="KW-0288">FMN</keyword>
<dbReference type="GO" id="GO:0009423">
    <property type="term" value="P:chorismate biosynthetic process"/>
    <property type="evidence" value="ECO:0007669"/>
    <property type="project" value="UniProtKB-UniRule"/>
</dbReference>
<dbReference type="GO" id="GO:0010181">
    <property type="term" value="F:FMN binding"/>
    <property type="evidence" value="ECO:0007669"/>
    <property type="project" value="TreeGrafter"/>
</dbReference>
<comment type="caution">
    <text evidence="11">Lacks conserved residue(s) required for the propagation of feature annotation.</text>
</comment>
<feature type="binding site" evidence="11">
    <location>
        <position position="278"/>
    </location>
    <ligand>
        <name>FMN</name>
        <dbReference type="ChEBI" id="CHEBI:58210"/>
    </ligand>
</feature>
<sequence>MRHVIFGESHGPAIGVVLEGVPPGLELDLDRMARELARRATGKNPWSTARKEADEVQVLSGVFEGKTTGDPLALLIFNGDQHSKDYEALRFTPRPSHADYAGFLRSGGCLDYRGGGHFSGRLTAPLVAAGSVAKQLLERRGVWVGAHISSIYGILDAALEDTADLRAVAEKDFPVLDDARGEEMKAAILEAKGDGDSVGGAIECAVTGLPAGLGAPDFGSNVEGLFAQYLFAVPAVKGVDFGAGTAFSLMRGSEANDPFAVQDGKIVTKTNHSGGVNGGITNGMPVVFEVTVRPTASIARPQESVDLRTGEETEIEIHGRHDPCIVPRAVPVIEAAAALASCALLGI</sequence>
<dbReference type="GO" id="GO:0004107">
    <property type="term" value="F:chorismate synthase activity"/>
    <property type="evidence" value="ECO:0007669"/>
    <property type="project" value="UniProtKB-UniRule"/>
</dbReference>
<dbReference type="NCBIfam" id="NF003793">
    <property type="entry name" value="PRK05382.1"/>
    <property type="match status" value="1"/>
</dbReference>
<evidence type="ECO:0000256" key="2">
    <source>
        <dbReference type="ARBA" id="ARBA00008014"/>
    </source>
</evidence>
<keyword evidence="5 11" id="KW-0285">Flavoprotein</keyword>
<comment type="subunit">
    <text evidence="11">Homotetramer.</text>
</comment>
<evidence type="ECO:0000256" key="4">
    <source>
        <dbReference type="ARBA" id="ARBA00022605"/>
    </source>
</evidence>
<keyword evidence="7 11" id="KW-0274">FAD</keyword>
<comment type="function">
    <text evidence="11">Catalyzes the anti-1,4-elimination of the C-3 phosphate and the C-6 proR hydrogen from 5-enolpyruvylshikimate-3-phosphate (EPSP) to yield chorismate, which is the branch point compound that serves as the starting substrate for the three terminal pathways of aromatic amino acid biosynthesis. This reaction introduces a second double bond into the aromatic ring system.</text>
</comment>
<evidence type="ECO:0000256" key="7">
    <source>
        <dbReference type="ARBA" id="ARBA00022827"/>
    </source>
</evidence>
<evidence type="ECO:0000313" key="13">
    <source>
        <dbReference type="EMBL" id="HJC41173.1"/>
    </source>
</evidence>
<proteinExistence type="inferred from homology"/>
<dbReference type="InterPro" id="IPR000453">
    <property type="entry name" value="Chorismate_synth"/>
</dbReference>
<evidence type="ECO:0000256" key="11">
    <source>
        <dbReference type="HAMAP-Rule" id="MF_00300"/>
    </source>
</evidence>
<evidence type="ECO:0000256" key="6">
    <source>
        <dbReference type="ARBA" id="ARBA00022643"/>
    </source>
</evidence>
<dbReference type="AlphaFoldDB" id="A0A9D2SZ55"/>
<dbReference type="PROSITE" id="PS00788">
    <property type="entry name" value="CHORISMATE_SYNTHASE_2"/>
    <property type="match status" value="1"/>
</dbReference>
<keyword evidence="4 11" id="KW-0028">Amino-acid biosynthesis</keyword>
<evidence type="ECO:0000256" key="10">
    <source>
        <dbReference type="ARBA" id="ARBA00023239"/>
    </source>
</evidence>
<organism evidence="13 14">
    <name type="scientific">Candidatus Intestinimonas pullistercoris</name>
    <dbReference type="NCBI Taxonomy" id="2838623"/>
    <lineage>
        <taxon>Bacteria</taxon>
        <taxon>Bacillati</taxon>
        <taxon>Bacillota</taxon>
        <taxon>Clostridia</taxon>
        <taxon>Eubacteriales</taxon>
        <taxon>Intestinimonas</taxon>
    </lineage>
</organism>
<dbReference type="Gene3D" id="3.60.150.10">
    <property type="entry name" value="Chorismate synthase AroC"/>
    <property type="match status" value="1"/>
</dbReference>
<dbReference type="CDD" id="cd07304">
    <property type="entry name" value="Chorismate_synthase"/>
    <property type="match status" value="1"/>
</dbReference>
<feature type="binding site" evidence="11">
    <location>
        <position position="320"/>
    </location>
    <ligand>
        <name>FMN</name>
        <dbReference type="ChEBI" id="CHEBI:58210"/>
    </ligand>
</feature>
<keyword evidence="10 11" id="KW-0456">Lyase</keyword>
<feature type="binding site" evidence="11">
    <location>
        <position position="39"/>
    </location>
    <ligand>
        <name>NADP(+)</name>
        <dbReference type="ChEBI" id="CHEBI:58349"/>
    </ligand>
</feature>
<dbReference type="Proteomes" id="UP000823882">
    <property type="component" value="Unassembled WGS sequence"/>
</dbReference>
<comment type="pathway">
    <text evidence="1 11 12">Metabolic intermediate biosynthesis; chorismate biosynthesis; chorismate from D-erythrose 4-phosphate and phosphoenolpyruvate: step 7/7.</text>
</comment>
<reference evidence="13" key="2">
    <citation type="submission" date="2021-04" db="EMBL/GenBank/DDBJ databases">
        <authorList>
            <person name="Gilroy R."/>
        </authorList>
    </citation>
    <scope>NUCLEOTIDE SEQUENCE</scope>
    <source>
        <strain evidence="13">CHK186-1790</strain>
    </source>
</reference>
<gene>
    <name evidence="11 13" type="primary">aroC</name>
    <name evidence="13" type="ORF">H9701_06435</name>
</gene>
<comment type="cofactor">
    <cofactor evidence="11 12">
        <name>FMNH2</name>
        <dbReference type="ChEBI" id="CHEBI:57618"/>
    </cofactor>
    <text evidence="11 12">Reduced FMN (FMNH(2)).</text>
</comment>
<dbReference type="PROSITE" id="PS00789">
    <property type="entry name" value="CHORISMATE_SYNTHASE_3"/>
    <property type="match status" value="1"/>
</dbReference>
<dbReference type="PIRSF" id="PIRSF001456">
    <property type="entry name" value="Chorismate_synth"/>
    <property type="match status" value="1"/>
</dbReference>
<dbReference type="PANTHER" id="PTHR21085">
    <property type="entry name" value="CHORISMATE SYNTHASE"/>
    <property type="match status" value="1"/>
</dbReference>
<dbReference type="InterPro" id="IPR035904">
    <property type="entry name" value="Chorismate_synth_AroC_sf"/>
</dbReference>
<dbReference type="GO" id="GO:0008652">
    <property type="term" value="P:amino acid biosynthetic process"/>
    <property type="evidence" value="ECO:0007669"/>
    <property type="project" value="UniProtKB-KW"/>
</dbReference>
<evidence type="ECO:0000256" key="9">
    <source>
        <dbReference type="ARBA" id="ARBA00023141"/>
    </source>
</evidence>
<evidence type="ECO:0000256" key="12">
    <source>
        <dbReference type="RuleBase" id="RU000605"/>
    </source>
</evidence>
<dbReference type="SUPFAM" id="SSF103263">
    <property type="entry name" value="Chorismate synthase, AroC"/>
    <property type="match status" value="1"/>
</dbReference>
<accession>A0A9D2SZ55</accession>
<evidence type="ECO:0000256" key="1">
    <source>
        <dbReference type="ARBA" id="ARBA00005044"/>
    </source>
</evidence>
<feature type="binding site" evidence="11">
    <location>
        <begin position="117"/>
        <end position="119"/>
    </location>
    <ligand>
        <name>FMN</name>
        <dbReference type="ChEBI" id="CHEBI:58210"/>
    </ligand>
</feature>
<comment type="similarity">
    <text evidence="2 11 12">Belongs to the chorismate synthase family.</text>
</comment>
<dbReference type="PROSITE" id="PS00787">
    <property type="entry name" value="CHORISMATE_SYNTHASE_1"/>
    <property type="match status" value="1"/>
</dbReference>
<evidence type="ECO:0000256" key="3">
    <source>
        <dbReference type="ARBA" id="ARBA00013036"/>
    </source>
</evidence>
<dbReference type="PANTHER" id="PTHR21085:SF0">
    <property type="entry name" value="CHORISMATE SYNTHASE"/>
    <property type="match status" value="1"/>
</dbReference>
<dbReference type="Pfam" id="PF01264">
    <property type="entry name" value="Chorismate_synt"/>
    <property type="match status" value="1"/>
</dbReference>
<evidence type="ECO:0000256" key="5">
    <source>
        <dbReference type="ARBA" id="ARBA00022630"/>
    </source>
</evidence>
<dbReference type="GO" id="GO:0005829">
    <property type="term" value="C:cytosol"/>
    <property type="evidence" value="ECO:0007669"/>
    <property type="project" value="TreeGrafter"/>
</dbReference>
<dbReference type="GO" id="GO:0009073">
    <property type="term" value="P:aromatic amino acid family biosynthetic process"/>
    <property type="evidence" value="ECO:0007669"/>
    <property type="project" value="UniProtKB-KW"/>
</dbReference>
<name>A0A9D2SZ55_9FIRM</name>
<dbReference type="InterPro" id="IPR020541">
    <property type="entry name" value="Chorismate_synthase_CS"/>
</dbReference>
<dbReference type="HAMAP" id="MF_00300">
    <property type="entry name" value="Chorismate_synth"/>
    <property type="match status" value="1"/>
</dbReference>
<comment type="caution">
    <text evidence="13">The sequence shown here is derived from an EMBL/GenBank/DDBJ whole genome shotgun (WGS) entry which is preliminary data.</text>
</comment>
<reference evidence="13" key="1">
    <citation type="journal article" date="2021" name="PeerJ">
        <title>Extensive microbial diversity within the chicken gut microbiome revealed by metagenomics and culture.</title>
        <authorList>
            <person name="Gilroy R."/>
            <person name="Ravi A."/>
            <person name="Getino M."/>
            <person name="Pursley I."/>
            <person name="Horton D.L."/>
            <person name="Alikhan N.F."/>
            <person name="Baker D."/>
            <person name="Gharbi K."/>
            <person name="Hall N."/>
            <person name="Watson M."/>
            <person name="Adriaenssens E.M."/>
            <person name="Foster-Nyarko E."/>
            <person name="Jarju S."/>
            <person name="Secka A."/>
            <person name="Antonio M."/>
            <person name="Oren A."/>
            <person name="Chaudhuri R.R."/>
            <person name="La Ragione R."/>
            <person name="Hildebrand F."/>
            <person name="Pallen M.J."/>
        </authorList>
    </citation>
    <scope>NUCLEOTIDE SEQUENCE</scope>
    <source>
        <strain evidence="13">CHK186-1790</strain>
    </source>
</reference>
<keyword evidence="9 11" id="KW-0057">Aromatic amino acid biosynthesis</keyword>
<dbReference type="EMBL" id="DWWJ01000110">
    <property type="protein sequence ID" value="HJC41173.1"/>
    <property type="molecule type" value="Genomic_DNA"/>
</dbReference>